<reference evidence="4 5" key="1">
    <citation type="submission" date="2016-08" db="EMBL/GenBank/DDBJ databases">
        <title>Genomes of anaerobic fungi encode conserved fungal cellulosomes for biomass hydrolysis.</title>
        <authorList>
            <consortium name="DOE Joint Genome Institute"/>
            <person name="Haitjema C.H."/>
            <person name="Gilmore S.P."/>
            <person name="Henske J.K."/>
            <person name="Solomon K.V."/>
            <person name="De Groot R."/>
            <person name="Kuo A."/>
            <person name="Mondo S.J."/>
            <person name="Salamov A.A."/>
            <person name="Labutti K."/>
            <person name="Zhao Z."/>
            <person name="Chiniquy J."/>
            <person name="Barry K."/>
            <person name="Brewer H.M."/>
            <person name="Purvine S.O."/>
            <person name="Wright A.T."/>
            <person name="Boxma B."/>
            <person name="Van Alen T."/>
            <person name="Hackstein J.H."/>
            <person name="Baker S.E."/>
            <person name="Grigoriev I.V."/>
            <person name="O'Malley M.A."/>
        </authorList>
    </citation>
    <scope>NUCLEOTIDE SEQUENCE [LARGE SCALE GENOMIC DNA]</scope>
    <source>
        <strain evidence="5">finn</strain>
    </source>
</reference>
<keyword evidence="2" id="KW-0547">Nucleotide-binding</keyword>
<dbReference type="Gene3D" id="3.30.420.40">
    <property type="match status" value="1"/>
</dbReference>
<evidence type="ECO:0000256" key="3">
    <source>
        <dbReference type="ARBA" id="ARBA00022840"/>
    </source>
</evidence>
<comment type="caution">
    <text evidence="4">The sequence shown here is derived from an EMBL/GenBank/DDBJ whole genome shotgun (WGS) entry which is preliminary data.</text>
</comment>
<dbReference type="GO" id="GO:0005524">
    <property type="term" value="F:ATP binding"/>
    <property type="evidence" value="ECO:0007669"/>
    <property type="project" value="UniProtKB-KW"/>
</dbReference>
<dbReference type="FunFam" id="3.30.420.40:FF:000028">
    <property type="entry name" value="heat shock 70 kDa protein-like"/>
    <property type="match status" value="1"/>
</dbReference>
<organism evidence="4 5">
    <name type="scientific">Piromyces finnis</name>
    <dbReference type="NCBI Taxonomy" id="1754191"/>
    <lineage>
        <taxon>Eukaryota</taxon>
        <taxon>Fungi</taxon>
        <taxon>Fungi incertae sedis</taxon>
        <taxon>Chytridiomycota</taxon>
        <taxon>Chytridiomycota incertae sedis</taxon>
        <taxon>Neocallimastigomycetes</taxon>
        <taxon>Neocallimastigales</taxon>
        <taxon>Neocallimastigaceae</taxon>
        <taxon>Piromyces</taxon>
    </lineage>
</organism>
<protein>
    <submittedName>
        <fullName evidence="4">HSP70-domain-containing protein</fullName>
    </submittedName>
</protein>
<dbReference type="OrthoDB" id="2401965at2759"/>
<comment type="similarity">
    <text evidence="1">Belongs to the heat shock protein 70 family.</text>
</comment>
<dbReference type="SUPFAM" id="SSF53067">
    <property type="entry name" value="Actin-like ATPase domain"/>
    <property type="match status" value="1"/>
</dbReference>
<dbReference type="PRINTS" id="PR00301">
    <property type="entry name" value="HEATSHOCK70"/>
</dbReference>
<evidence type="ECO:0000313" key="4">
    <source>
        <dbReference type="EMBL" id="ORX42759.1"/>
    </source>
</evidence>
<dbReference type="PANTHER" id="PTHR19375">
    <property type="entry name" value="HEAT SHOCK PROTEIN 70KDA"/>
    <property type="match status" value="1"/>
</dbReference>
<gene>
    <name evidence="4" type="ORF">BCR36DRAFT_587033</name>
</gene>
<keyword evidence="3" id="KW-0067">ATP-binding</keyword>
<name>A0A1Y1UX48_9FUNG</name>
<proteinExistence type="inferred from homology"/>
<dbReference type="InterPro" id="IPR013126">
    <property type="entry name" value="Hsp_70_fam"/>
</dbReference>
<dbReference type="AlphaFoldDB" id="A0A1Y1UX48"/>
<dbReference type="GO" id="GO:0140662">
    <property type="term" value="F:ATP-dependent protein folding chaperone"/>
    <property type="evidence" value="ECO:0007669"/>
    <property type="project" value="InterPro"/>
</dbReference>
<dbReference type="STRING" id="1754191.A0A1Y1UX48"/>
<accession>A0A1Y1UX48</accession>
<dbReference type="Proteomes" id="UP000193719">
    <property type="component" value="Unassembled WGS sequence"/>
</dbReference>
<keyword evidence="5" id="KW-1185">Reference proteome</keyword>
<reference evidence="4 5" key="2">
    <citation type="submission" date="2016-08" db="EMBL/GenBank/DDBJ databases">
        <title>Pervasive Adenine N6-methylation of Active Genes in Fungi.</title>
        <authorList>
            <consortium name="DOE Joint Genome Institute"/>
            <person name="Mondo S.J."/>
            <person name="Dannebaum R.O."/>
            <person name="Kuo R.C."/>
            <person name="Labutti K."/>
            <person name="Haridas S."/>
            <person name="Kuo A."/>
            <person name="Salamov A."/>
            <person name="Ahrendt S.R."/>
            <person name="Lipzen A."/>
            <person name="Sullivan W."/>
            <person name="Andreopoulos W.B."/>
            <person name="Clum A."/>
            <person name="Lindquist E."/>
            <person name="Daum C."/>
            <person name="Ramamoorthy G.K."/>
            <person name="Gryganskyi A."/>
            <person name="Culley D."/>
            <person name="Magnuson J.K."/>
            <person name="James T.Y."/>
            <person name="O'Malley M.A."/>
            <person name="Stajich J.E."/>
            <person name="Spatafora J.W."/>
            <person name="Visel A."/>
            <person name="Grigoriev I.V."/>
        </authorList>
    </citation>
    <scope>NUCLEOTIDE SEQUENCE [LARGE SCALE GENOMIC DNA]</scope>
    <source>
        <strain evidence="5">finn</strain>
    </source>
</reference>
<sequence length="72" mass="8215">MVKGRLAIIGIDLGMTYSCIRVFRNDQVNIIQNEHGYHITPSCVAFANEETLIGETALYKAIINTRQYYSYL</sequence>
<evidence type="ECO:0000256" key="2">
    <source>
        <dbReference type="ARBA" id="ARBA00022741"/>
    </source>
</evidence>
<dbReference type="EMBL" id="MCFH01000060">
    <property type="protein sequence ID" value="ORX42759.1"/>
    <property type="molecule type" value="Genomic_DNA"/>
</dbReference>
<dbReference type="InterPro" id="IPR043129">
    <property type="entry name" value="ATPase_NBD"/>
</dbReference>
<evidence type="ECO:0000313" key="5">
    <source>
        <dbReference type="Proteomes" id="UP000193719"/>
    </source>
</evidence>
<dbReference type="Pfam" id="PF00012">
    <property type="entry name" value="HSP70"/>
    <property type="match status" value="1"/>
</dbReference>
<evidence type="ECO:0000256" key="1">
    <source>
        <dbReference type="ARBA" id="ARBA00007381"/>
    </source>
</evidence>